<accession>A0AAD7MBL9</accession>
<gene>
    <name evidence="2" type="ORF">B0H17DRAFT_228191</name>
</gene>
<dbReference type="EMBL" id="JARKIE010000002">
    <property type="protein sequence ID" value="KAJ7709505.1"/>
    <property type="molecule type" value="Genomic_DNA"/>
</dbReference>
<evidence type="ECO:0000313" key="2">
    <source>
        <dbReference type="EMBL" id="KAJ7709505.1"/>
    </source>
</evidence>
<keyword evidence="3" id="KW-1185">Reference proteome</keyword>
<reference evidence="2" key="1">
    <citation type="submission" date="2023-03" db="EMBL/GenBank/DDBJ databases">
        <title>Massive genome expansion in bonnet fungi (Mycena s.s.) driven by repeated elements and novel gene families across ecological guilds.</title>
        <authorList>
            <consortium name="Lawrence Berkeley National Laboratory"/>
            <person name="Harder C.B."/>
            <person name="Miyauchi S."/>
            <person name="Viragh M."/>
            <person name="Kuo A."/>
            <person name="Thoen E."/>
            <person name="Andreopoulos B."/>
            <person name="Lu D."/>
            <person name="Skrede I."/>
            <person name="Drula E."/>
            <person name="Henrissat B."/>
            <person name="Morin E."/>
            <person name="Kohler A."/>
            <person name="Barry K."/>
            <person name="LaButti K."/>
            <person name="Morin E."/>
            <person name="Salamov A."/>
            <person name="Lipzen A."/>
            <person name="Mereny Z."/>
            <person name="Hegedus B."/>
            <person name="Baldrian P."/>
            <person name="Stursova M."/>
            <person name="Weitz H."/>
            <person name="Taylor A."/>
            <person name="Grigoriev I.V."/>
            <person name="Nagy L.G."/>
            <person name="Martin F."/>
            <person name="Kauserud H."/>
        </authorList>
    </citation>
    <scope>NUCLEOTIDE SEQUENCE</scope>
    <source>
        <strain evidence="2">CBHHK067</strain>
    </source>
</reference>
<name>A0AAD7MBL9_MYCRO</name>
<sequence>MFKSVCVIVLAAVHLGSFYGVTANPDPPTLGTLERRDTSSFFASQVTLQTAANVLAADHYSGAFPPNIPELEGIAAHIKNCSDAYDAAIIQLATTVLGGFLTASDAATLNTTYVPSSLLAILANLNTLQAGKAFFEGVNNNPLLLTMFCHWIGDLSRHTNVFLGRLTVAAPSADYAASWSQLQSTAASQYQIWLTEDGFNCGGLF</sequence>
<feature type="signal peptide" evidence="1">
    <location>
        <begin position="1"/>
        <end position="23"/>
    </location>
</feature>
<evidence type="ECO:0000313" key="3">
    <source>
        <dbReference type="Proteomes" id="UP001221757"/>
    </source>
</evidence>
<dbReference type="Proteomes" id="UP001221757">
    <property type="component" value="Unassembled WGS sequence"/>
</dbReference>
<evidence type="ECO:0000256" key="1">
    <source>
        <dbReference type="SAM" id="SignalP"/>
    </source>
</evidence>
<keyword evidence="1" id="KW-0732">Signal</keyword>
<dbReference type="AlphaFoldDB" id="A0AAD7MBL9"/>
<organism evidence="2 3">
    <name type="scientific">Mycena rosella</name>
    <name type="common">Pink bonnet</name>
    <name type="synonym">Agaricus rosellus</name>
    <dbReference type="NCBI Taxonomy" id="1033263"/>
    <lineage>
        <taxon>Eukaryota</taxon>
        <taxon>Fungi</taxon>
        <taxon>Dikarya</taxon>
        <taxon>Basidiomycota</taxon>
        <taxon>Agaricomycotina</taxon>
        <taxon>Agaricomycetes</taxon>
        <taxon>Agaricomycetidae</taxon>
        <taxon>Agaricales</taxon>
        <taxon>Marasmiineae</taxon>
        <taxon>Mycenaceae</taxon>
        <taxon>Mycena</taxon>
    </lineage>
</organism>
<proteinExistence type="predicted"/>
<comment type="caution">
    <text evidence="2">The sequence shown here is derived from an EMBL/GenBank/DDBJ whole genome shotgun (WGS) entry which is preliminary data.</text>
</comment>
<protein>
    <submittedName>
        <fullName evidence="2">Uncharacterized protein</fullName>
    </submittedName>
</protein>
<feature type="chain" id="PRO_5042118456" evidence="1">
    <location>
        <begin position="24"/>
        <end position="205"/>
    </location>
</feature>